<keyword evidence="1" id="KW-0808">Transferase</keyword>
<keyword evidence="2" id="KW-1185">Reference proteome</keyword>
<comment type="caution">
    <text evidence="1">The sequence shown here is derived from an EMBL/GenBank/DDBJ whole genome shotgun (WGS) entry which is preliminary data.</text>
</comment>
<dbReference type="RefSeq" id="WP_123697778.1">
    <property type="nucleotide sequence ID" value="NZ_RKHJ01000001.1"/>
</dbReference>
<dbReference type="InterPro" id="IPR037143">
    <property type="entry name" value="4-PPantetheinyl_Trfase_dom_sf"/>
</dbReference>
<gene>
    <name evidence="1" type="ORF">EDD26_2232</name>
</gene>
<proteinExistence type="predicted"/>
<evidence type="ECO:0000313" key="1">
    <source>
        <dbReference type="EMBL" id="ROR66837.1"/>
    </source>
</evidence>
<dbReference type="EMBL" id="RKHJ01000001">
    <property type="protein sequence ID" value="ROR66837.1"/>
    <property type="molecule type" value="Genomic_DNA"/>
</dbReference>
<dbReference type="GO" id="GO:0000287">
    <property type="term" value="F:magnesium ion binding"/>
    <property type="evidence" value="ECO:0007669"/>
    <property type="project" value="InterPro"/>
</dbReference>
<dbReference type="SUPFAM" id="SSF56214">
    <property type="entry name" value="4'-phosphopantetheinyl transferase"/>
    <property type="match status" value="1"/>
</dbReference>
<dbReference type="OrthoDB" id="190168at2"/>
<name>A0A3N2AUY7_9MICO</name>
<dbReference type="AlphaFoldDB" id="A0A3N2AUY7"/>
<evidence type="ECO:0000313" key="2">
    <source>
        <dbReference type="Proteomes" id="UP000275456"/>
    </source>
</evidence>
<reference evidence="1 2" key="1">
    <citation type="submission" date="2018-11" db="EMBL/GenBank/DDBJ databases">
        <title>Sequencing the genomes of 1000 actinobacteria strains.</title>
        <authorList>
            <person name="Klenk H.-P."/>
        </authorList>
    </citation>
    <scope>NUCLEOTIDE SEQUENCE [LARGE SCALE GENOMIC DNA]</scope>
    <source>
        <strain evidence="1 2">DSM 9580</strain>
    </source>
</reference>
<dbReference type="Proteomes" id="UP000275456">
    <property type="component" value="Unassembled WGS sequence"/>
</dbReference>
<sequence length="184" mass="19046">MQREAGAVVGEVRGGADAGRALARTLVAELAGVDAASVSIVQRCPDCGGPHGRPVVMAPPEARGVAVSLAHAGARHVAAARRGGRIGVDAELREAAPGRVEALRGLLRRDDELPCDDDLLRRWTRIEAVLKADGRGLRVEPATVVLDARDAGLVGSVPGAARAYDLHDIDLGPGLVVGLAIERD</sequence>
<dbReference type="GO" id="GO:0008897">
    <property type="term" value="F:holo-[acyl-carrier-protein] synthase activity"/>
    <property type="evidence" value="ECO:0007669"/>
    <property type="project" value="InterPro"/>
</dbReference>
<accession>A0A3N2AUY7</accession>
<organism evidence="1 2">
    <name type="scientific">Agrococcus jenensis</name>
    <dbReference type="NCBI Taxonomy" id="46353"/>
    <lineage>
        <taxon>Bacteria</taxon>
        <taxon>Bacillati</taxon>
        <taxon>Actinomycetota</taxon>
        <taxon>Actinomycetes</taxon>
        <taxon>Micrococcales</taxon>
        <taxon>Microbacteriaceae</taxon>
        <taxon>Agrococcus</taxon>
    </lineage>
</organism>
<dbReference type="Gene3D" id="3.90.470.20">
    <property type="entry name" value="4'-phosphopantetheinyl transferase domain"/>
    <property type="match status" value="1"/>
</dbReference>
<protein>
    <submittedName>
        <fullName evidence="1">4'-phosphopantetheinyl transferase</fullName>
    </submittedName>
</protein>